<feature type="domain" description="4-vinyl reductase 4VR" evidence="1">
    <location>
        <begin position="63"/>
        <end position="125"/>
    </location>
</feature>
<keyword evidence="3" id="KW-1185">Reference proteome</keyword>
<dbReference type="PANTHER" id="PTHR35090:SF2">
    <property type="entry name" value="ARSR FAMILY TRANSCRIPTIONAL REGULATOR"/>
    <property type="match status" value="1"/>
</dbReference>
<evidence type="ECO:0000313" key="3">
    <source>
        <dbReference type="Proteomes" id="UP000001662"/>
    </source>
</evidence>
<dbReference type="Proteomes" id="UP000001662">
    <property type="component" value="Chromosome"/>
</dbReference>
<dbReference type="SMART" id="SM00989">
    <property type="entry name" value="V4R"/>
    <property type="match status" value="1"/>
</dbReference>
<dbReference type="STRING" id="610130.Closa_3903"/>
<gene>
    <name evidence="2" type="ordered locus">Closa_3903</name>
</gene>
<dbReference type="Gene3D" id="3.30.1380.20">
    <property type="entry name" value="Trafficking protein particle complex subunit 3"/>
    <property type="match status" value="1"/>
</dbReference>
<proteinExistence type="predicted"/>
<name>D9R0I4_LACSW</name>
<evidence type="ECO:0000313" key="2">
    <source>
        <dbReference type="EMBL" id="ADL06417.1"/>
    </source>
</evidence>
<dbReference type="AlphaFoldDB" id="D9R0I4"/>
<organism evidence="2 3">
    <name type="scientific">Lacrimispora saccharolytica (strain ATCC 35040 / DSM 2544 / NRCC 2533 / WM1)</name>
    <name type="common">Clostridium saccharolyticum</name>
    <dbReference type="NCBI Taxonomy" id="610130"/>
    <lineage>
        <taxon>Bacteria</taxon>
        <taxon>Bacillati</taxon>
        <taxon>Bacillota</taxon>
        <taxon>Clostridia</taxon>
        <taxon>Lachnospirales</taxon>
        <taxon>Lachnospiraceae</taxon>
        <taxon>Lacrimispora</taxon>
    </lineage>
</organism>
<dbReference type="InterPro" id="IPR004096">
    <property type="entry name" value="V4R"/>
</dbReference>
<sequence length="131" mass="15072">MFNIFQTGEVKNFSWNTKGNIPEGRKHLGDEMPVLMERLLQYSLRNELADRFRDEKFVPITGEMVLTVEEDLECSGHPITGDSVWNYEEGFLTGVITAYTEKEYVVKEVDCWASGSHVCRFEAMIDQQAKV</sequence>
<dbReference type="PaxDb" id="610130-Closa_3903"/>
<dbReference type="RefSeq" id="WP_013274470.1">
    <property type="nucleotide sequence ID" value="NC_014376.1"/>
</dbReference>
<dbReference type="HOGENOM" id="CLU_1923981_0_0_9"/>
<dbReference type="PANTHER" id="PTHR35090">
    <property type="entry name" value="DNA-DIRECTED RNA POLYMERASE SUBUNIT I"/>
    <property type="match status" value="1"/>
</dbReference>
<dbReference type="KEGG" id="csh:Closa_3903"/>
<dbReference type="Pfam" id="PF02830">
    <property type="entry name" value="V4R"/>
    <property type="match status" value="1"/>
</dbReference>
<dbReference type="OrthoDB" id="9788644at2"/>
<reference evidence="2" key="1">
    <citation type="submission" date="2010-07" db="EMBL/GenBank/DDBJ databases">
        <title>Complete sequence of Clostridium saccharolyticum WM1.</title>
        <authorList>
            <consortium name="US DOE Joint Genome Institute"/>
            <person name="Lucas S."/>
            <person name="Copeland A."/>
            <person name="Lapidus A."/>
            <person name="Cheng J.-F."/>
            <person name="Bruce D."/>
            <person name="Goodwin L."/>
            <person name="Pitluck S."/>
            <person name="Chertkov O."/>
            <person name="Detter J.C."/>
            <person name="Han C."/>
            <person name="Tapia R."/>
            <person name="Land M."/>
            <person name="Hauser L."/>
            <person name="Chang Y.-J."/>
            <person name="Jeffries C."/>
            <person name="Kyrpides N."/>
            <person name="Ivanova N."/>
            <person name="Mikhailova N."/>
            <person name="Mouttaki H."/>
            <person name="Lin L."/>
            <person name="Zhou J."/>
            <person name="Hemme C.L."/>
            <person name="Woyke T."/>
        </authorList>
    </citation>
    <scope>NUCLEOTIDE SEQUENCE [LARGE SCALE GENOMIC DNA]</scope>
    <source>
        <strain evidence="2">WM1</strain>
    </source>
</reference>
<protein>
    <submittedName>
        <fullName evidence="2">4-vinyl reductase 4VR</fullName>
    </submittedName>
</protein>
<dbReference type="InterPro" id="IPR024096">
    <property type="entry name" value="NO_sig/Golgi_transp_ligand-bd"/>
</dbReference>
<dbReference type="SUPFAM" id="SSF111126">
    <property type="entry name" value="Ligand-binding domain in the NO signalling and Golgi transport"/>
    <property type="match status" value="1"/>
</dbReference>
<evidence type="ECO:0000259" key="1">
    <source>
        <dbReference type="SMART" id="SM00989"/>
    </source>
</evidence>
<dbReference type="EMBL" id="CP002109">
    <property type="protein sequence ID" value="ADL06417.1"/>
    <property type="molecule type" value="Genomic_DNA"/>
</dbReference>
<dbReference type="eggNOG" id="COG1719">
    <property type="taxonomic scope" value="Bacteria"/>
</dbReference>
<accession>D9R0I4</accession>